<dbReference type="UniPathway" id="UPA00077">
    <property type="reaction ID" value="UER00156"/>
</dbReference>
<evidence type="ECO:0000256" key="6">
    <source>
        <dbReference type="ARBA" id="ARBA00022723"/>
    </source>
</evidence>
<dbReference type="InterPro" id="IPR006390">
    <property type="entry name" value="DHP_synth_dom"/>
</dbReference>
<dbReference type="PANTHER" id="PTHR20941">
    <property type="entry name" value="FOLATE SYNTHESIS PROTEINS"/>
    <property type="match status" value="1"/>
</dbReference>
<dbReference type="Gene3D" id="3.20.20.20">
    <property type="entry name" value="Dihydropteroate synthase-like"/>
    <property type="match status" value="1"/>
</dbReference>
<proteinExistence type="inferred from homology"/>
<keyword evidence="6 9" id="KW-0479">Metal-binding</keyword>
<dbReference type="GO" id="GO:0046872">
    <property type="term" value="F:metal ion binding"/>
    <property type="evidence" value="ECO:0007669"/>
    <property type="project" value="UniProtKB-KW"/>
</dbReference>
<dbReference type="SUPFAM" id="SSF51717">
    <property type="entry name" value="Dihydropteroate synthetase-like"/>
    <property type="match status" value="1"/>
</dbReference>
<comment type="caution">
    <text evidence="11">The sequence shown here is derived from an EMBL/GenBank/DDBJ whole genome shotgun (WGS) entry which is preliminary data.</text>
</comment>
<evidence type="ECO:0000256" key="7">
    <source>
        <dbReference type="ARBA" id="ARBA00022842"/>
    </source>
</evidence>
<dbReference type="NCBIfam" id="TIGR01496">
    <property type="entry name" value="DHPS"/>
    <property type="match status" value="1"/>
</dbReference>
<dbReference type="PROSITE" id="PS00793">
    <property type="entry name" value="DHPS_2"/>
    <property type="match status" value="1"/>
</dbReference>
<organism evidence="11 12">
    <name type="scientific">Kerstersia gyiorum</name>
    <dbReference type="NCBI Taxonomy" id="206506"/>
    <lineage>
        <taxon>Bacteria</taxon>
        <taxon>Pseudomonadati</taxon>
        <taxon>Pseudomonadota</taxon>
        <taxon>Betaproteobacteria</taxon>
        <taxon>Burkholderiales</taxon>
        <taxon>Alcaligenaceae</taxon>
        <taxon>Kerstersia</taxon>
    </lineage>
</organism>
<dbReference type="EMBL" id="LBNE01000004">
    <property type="protein sequence ID" value="KKO71934.1"/>
    <property type="molecule type" value="Genomic_DNA"/>
</dbReference>
<keyword evidence="12" id="KW-1185">Reference proteome</keyword>
<dbReference type="PATRIC" id="fig|206506.3.peg.1741"/>
<evidence type="ECO:0000313" key="11">
    <source>
        <dbReference type="EMBL" id="KKO71934.1"/>
    </source>
</evidence>
<keyword evidence="8 9" id="KW-0289">Folate biosynthesis</keyword>
<dbReference type="GO" id="GO:0005829">
    <property type="term" value="C:cytosol"/>
    <property type="evidence" value="ECO:0007669"/>
    <property type="project" value="TreeGrafter"/>
</dbReference>
<dbReference type="STRING" id="206506.AAV32_08140"/>
<evidence type="ECO:0000313" key="12">
    <source>
        <dbReference type="Proteomes" id="UP000078084"/>
    </source>
</evidence>
<evidence type="ECO:0000256" key="8">
    <source>
        <dbReference type="ARBA" id="ARBA00022909"/>
    </source>
</evidence>
<keyword evidence="7 9" id="KW-0460">Magnesium</keyword>
<dbReference type="GeneID" id="99727134"/>
<comment type="function">
    <text evidence="9">Catalyzes the condensation of para-aminobenzoate (pABA) with 6-hydroxymethyl-7,8-dihydropterin diphosphate (DHPt-PP) to form 7,8-dihydropteroate (H2Pte), the immediate precursor of folate derivatives.</text>
</comment>
<comment type="similarity">
    <text evidence="9">Belongs to the DHPS family.</text>
</comment>
<comment type="pathway">
    <text evidence="3 9">Cofactor biosynthesis; tetrahydrofolate biosynthesis; 7,8-dihydrofolate from 2-amino-4-hydroxy-6-hydroxymethyl-7,8-dihydropteridine diphosphate and 4-aminobenzoate: step 1/2.</text>
</comment>
<dbReference type="CDD" id="cd00739">
    <property type="entry name" value="DHPS"/>
    <property type="match status" value="1"/>
</dbReference>
<comment type="catalytic activity">
    <reaction evidence="1">
        <text>(7,8-dihydropterin-6-yl)methyl diphosphate + 4-aminobenzoate = 7,8-dihydropteroate + diphosphate</text>
        <dbReference type="Rhea" id="RHEA:19949"/>
        <dbReference type="ChEBI" id="CHEBI:17836"/>
        <dbReference type="ChEBI" id="CHEBI:17839"/>
        <dbReference type="ChEBI" id="CHEBI:33019"/>
        <dbReference type="ChEBI" id="CHEBI:72950"/>
        <dbReference type="EC" id="2.5.1.15"/>
    </reaction>
</comment>
<comment type="cofactor">
    <cofactor evidence="2 9">
        <name>Mg(2+)</name>
        <dbReference type="ChEBI" id="CHEBI:18420"/>
    </cofactor>
</comment>
<evidence type="ECO:0000256" key="4">
    <source>
        <dbReference type="ARBA" id="ARBA00012458"/>
    </source>
</evidence>
<evidence type="ECO:0000256" key="2">
    <source>
        <dbReference type="ARBA" id="ARBA00001946"/>
    </source>
</evidence>
<evidence type="ECO:0000256" key="9">
    <source>
        <dbReference type="RuleBase" id="RU361205"/>
    </source>
</evidence>
<dbReference type="InterPro" id="IPR000489">
    <property type="entry name" value="Pterin-binding_dom"/>
</dbReference>
<gene>
    <name evidence="11" type="ORF">AAV32_08140</name>
</gene>
<name>A0A171KSR7_9BURK</name>
<dbReference type="PROSITE" id="PS00792">
    <property type="entry name" value="DHPS_1"/>
    <property type="match status" value="1"/>
</dbReference>
<protein>
    <recommendedName>
        <fullName evidence="4 9">Dihydropteroate synthase</fullName>
        <shortName evidence="9">DHPS</shortName>
        <ecNumber evidence="4 9">2.5.1.15</ecNumber>
    </recommendedName>
    <alternativeName>
        <fullName evidence="9">Dihydropteroate pyrophosphorylase</fullName>
    </alternativeName>
</protein>
<evidence type="ECO:0000256" key="3">
    <source>
        <dbReference type="ARBA" id="ARBA00004763"/>
    </source>
</evidence>
<dbReference type="RefSeq" id="WP_068370226.1">
    <property type="nucleotide sequence ID" value="NZ_CP169556.1"/>
</dbReference>
<keyword evidence="5 9" id="KW-0808">Transferase</keyword>
<dbReference type="GO" id="GO:0046654">
    <property type="term" value="P:tetrahydrofolate biosynthetic process"/>
    <property type="evidence" value="ECO:0007669"/>
    <property type="project" value="UniProtKB-UniPathway"/>
</dbReference>
<sequence>MVDTLLCGRFELALKRPLVMGIVNATPDSFSDGGQHDAPEQAIAHAWQLLEEGADILDIGGESTRPGAQPVSVEDELARVLPVVRALQGAGVPLSVDTCKPEVMRRVLDAGADMINDIAGFSTPEAVAAVADSRCGLCVMHMQGEPRTMQQSPVYQDVAGDIAAFLAQRVAALEAAGVARKRLCLDPGFGFGKTADQNYELLKRLPELLAAGLPLLIGLSRKTMIGAATGRPVAQRVAGSLAGALACVARGAKIIRVHDVAATCDALKVWQAAEQGYISNDEA</sequence>
<dbReference type="InterPro" id="IPR045031">
    <property type="entry name" value="DHP_synth-like"/>
</dbReference>
<dbReference type="PANTHER" id="PTHR20941:SF1">
    <property type="entry name" value="FOLIC ACID SYNTHESIS PROTEIN FOL1"/>
    <property type="match status" value="1"/>
</dbReference>
<accession>A0A171KSR7</accession>
<dbReference type="Pfam" id="PF00809">
    <property type="entry name" value="Pterin_bind"/>
    <property type="match status" value="1"/>
</dbReference>
<dbReference type="GO" id="GO:0046656">
    <property type="term" value="P:folic acid biosynthetic process"/>
    <property type="evidence" value="ECO:0007669"/>
    <property type="project" value="UniProtKB-KW"/>
</dbReference>
<evidence type="ECO:0000256" key="5">
    <source>
        <dbReference type="ARBA" id="ARBA00022679"/>
    </source>
</evidence>
<dbReference type="InterPro" id="IPR011005">
    <property type="entry name" value="Dihydropteroate_synth-like_sf"/>
</dbReference>
<dbReference type="AlphaFoldDB" id="A0A171KSR7"/>
<dbReference type="GO" id="GO:0004156">
    <property type="term" value="F:dihydropteroate synthase activity"/>
    <property type="evidence" value="ECO:0007669"/>
    <property type="project" value="UniProtKB-EC"/>
</dbReference>
<evidence type="ECO:0000256" key="1">
    <source>
        <dbReference type="ARBA" id="ARBA00000012"/>
    </source>
</evidence>
<evidence type="ECO:0000259" key="10">
    <source>
        <dbReference type="PROSITE" id="PS50972"/>
    </source>
</evidence>
<dbReference type="PROSITE" id="PS50972">
    <property type="entry name" value="PTERIN_BINDING"/>
    <property type="match status" value="1"/>
</dbReference>
<reference evidence="11 12" key="1">
    <citation type="submission" date="2015-04" db="EMBL/GenBank/DDBJ databases">
        <title>Genome sequence of Kerstersia gyiorum CG1.</title>
        <authorList>
            <person name="Greninger A.L."/>
            <person name="Kozyreva V."/>
            <person name="Chaturvedi V."/>
        </authorList>
    </citation>
    <scope>NUCLEOTIDE SEQUENCE [LARGE SCALE GENOMIC DNA]</scope>
    <source>
        <strain evidence="11 12">CG1</strain>
    </source>
</reference>
<dbReference type="EC" id="2.5.1.15" evidence="4 9"/>
<feature type="domain" description="Pterin-binding" evidence="10">
    <location>
        <begin position="17"/>
        <end position="268"/>
    </location>
</feature>
<dbReference type="Proteomes" id="UP000078084">
    <property type="component" value="Unassembled WGS sequence"/>
</dbReference>